<evidence type="ECO:0008006" key="3">
    <source>
        <dbReference type="Google" id="ProtNLM"/>
    </source>
</evidence>
<sequence length="300" mass="34087">MILKYSLFILLFSFFSVVFGQTTEYSGVVKIKGDKHPLPGVSVMIKGTKIGTQTDFDGYFKINVPDSLNTLSFLYVGIKPLDYKLNEKKFLEIFLKEDCTVCFLDHQQIAIYAQSGVIGNPLGGQLDFSFPAFFRDLTLKTGFGYQTNFNENRFLSAFINLEHLFVDCGFSIDINSSVRNFNYDNNIDSNVLSLESSINLRGIQIITGFSNVDFFELDKNKVIKSNGVLVGIGTWIGPPFYASVKAKTSIFKNLSEYQVEIKRTYKQLSSFIRYNKIGGFNELSLGIGYEFTYYLKKREK</sequence>
<dbReference type="Gene3D" id="2.60.40.1120">
    <property type="entry name" value="Carboxypeptidase-like, regulatory domain"/>
    <property type="match status" value="1"/>
</dbReference>
<gene>
    <name evidence="1" type="ORF">FGF67_16715</name>
</gene>
<dbReference type="AlphaFoldDB" id="A0A5C4SD52"/>
<dbReference type="Pfam" id="PF13715">
    <property type="entry name" value="CarbopepD_reg_2"/>
    <property type="match status" value="1"/>
</dbReference>
<name>A0A5C4SD52_9FLAO</name>
<keyword evidence="2" id="KW-1185">Reference proteome</keyword>
<proteinExistence type="predicted"/>
<accession>A0A5C4SD52</accession>
<reference evidence="1 2" key="1">
    <citation type="submission" date="2019-05" db="EMBL/GenBank/DDBJ databases">
        <title>Tamlana fucoidanivorans sp. nov., isolated from the surface of algae collected from Fujian province in China.</title>
        <authorList>
            <person name="Li J."/>
        </authorList>
    </citation>
    <scope>NUCLEOTIDE SEQUENCE [LARGE SCALE GENOMIC DNA]</scope>
    <source>
        <strain evidence="1 2">CW2-9</strain>
    </source>
</reference>
<dbReference type="EMBL" id="VDCS01000038">
    <property type="protein sequence ID" value="TNJ40881.1"/>
    <property type="molecule type" value="Genomic_DNA"/>
</dbReference>
<organism evidence="1 2">
    <name type="scientific">Allotamlana fucoidanivorans</name>
    <dbReference type="NCBI Taxonomy" id="2583814"/>
    <lineage>
        <taxon>Bacteria</taxon>
        <taxon>Pseudomonadati</taxon>
        <taxon>Bacteroidota</taxon>
        <taxon>Flavobacteriia</taxon>
        <taxon>Flavobacteriales</taxon>
        <taxon>Flavobacteriaceae</taxon>
        <taxon>Allotamlana</taxon>
    </lineage>
</organism>
<comment type="caution">
    <text evidence="1">The sequence shown here is derived from an EMBL/GenBank/DDBJ whole genome shotgun (WGS) entry which is preliminary data.</text>
</comment>
<evidence type="ECO:0000313" key="2">
    <source>
        <dbReference type="Proteomes" id="UP000308713"/>
    </source>
</evidence>
<dbReference type="InterPro" id="IPR008969">
    <property type="entry name" value="CarboxyPept-like_regulatory"/>
</dbReference>
<evidence type="ECO:0000313" key="1">
    <source>
        <dbReference type="EMBL" id="TNJ40881.1"/>
    </source>
</evidence>
<dbReference type="SUPFAM" id="SSF49464">
    <property type="entry name" value="Carboxypeptidase regulatory domain-like"/>
    <property type="match status" value="1"/>
</dbReference>
<dbReference type="Proteomes" id="UP000308713">
    <property type="component" value="Unassembled WGS sequence"/>
</dbReference>
<protein>
    <recommendedName>
        <fullName evidence="3">Carboxypeptidase-like regulatory domain-containing protein</fullName>
    </recommendedName>
</protein>